<proteinExistence type="predicted"/>
<reference evidence="2 3" key="1">
    <citation type="submission" date="2019-02" db="EMBL/GenBank/DDBJ databases">
        <title>Deep-cultivation of Planctomycetes and their phenomic and genomic characterization uncovers novel biology.</title>
        <authorList>
            <person name="Wiegand S."/>
            <person name="Jogler M."/>
            <person name="Boedeker C."/>
            <person name="Pinto D."/>
            <person name="Vollmers J."/>
            <person name="Rivas-Marin E."/>
            <person name="Kohn T."/>
            <person name="Peeters S.H."/>
            <person name="Heuer A."/>
            <person name="Rast P."/>
            <person name="Oberbeckmann S."/>
            <person name="Bunk B."/>
            <person name="Jeske O."/>
            <person name="Meyerdierks A."/>
            <person name="Storesund J.E."/>
            <person name="Kallscheuer N."/>
            <person name="Luecker S."/>
            <person name="Lage O.M."/>
            <person name="Pohl T."/>
            <person name="Merkel B.J."/>
            <person name="Hornburger P."/>
            <person name="Mueller R.-W."/>
            <person name="Bruemmer F."/>
            <person name="Labrenz M."/>
            <person name="Spormann A.M."/>
            <person name="Op Den Camp H."/>
            <person name="Overmann J."/>
            <person name="Amann R."/>
            <person name="Jetten M.S.M."/>
            <person name="Mascher T."/>
            <person name="Medema M.H."/>
            <person name="Devos D.P."/>
            <person name="Kaster A.-K."/>
            <person name="Ovreas L."/>
            <person name="Rohde M."/>
            <person name="Galperin M.Y."/>
            <person name="Jogler C."/>
        </authorList>
    </citation>
    <scope>NUCLEOTIDE SEQUENCE [LARGE SCALE GENOMIC DNA]</scope>
    <source>
        <strain evidence="2 3">Pan14r</strain>
    </source>
</reference>
<name>A0A5C5Y598_9PLAN</name>
<dbReference type="EMBL" id="SJPL01000001">
    <property type="protein sequence ID" value="TWT68592.1"/>
    <property type="molecule type" value="Genomic_DNA"/>
</dbReference>
<evidence type="ECO:0000313" key="3">
    <source>
        <dbReference type="Proteomes" id="UP000317238"/>
    </source>
</evidence>
<dbReference type="Proteomes" id="UP000317238">
    <property type="component" value="Unassembled WGS sequence"/>
</dbReference>
<evidence type="ECO:0000313" key="2">
    <source>
        <dbReference type="EMBL" id="TWT68592.1"/>
    </source>
</evidence>
<protein>
    <submittedName>
        <fullName evidence="2">Uncharacterized protein</fullName>
    </submittedName>
</protein>
<feature type="region of interest" description="Disordered" evidence="1">
    <location>
        <begin position="208"/>
        <end position="227"/>
    </location>
</feature>
<gene>
    <name evidence="2" type="ORF">Pan14r_08390</name>
</gene>
<comment type="caution">
    <text evidence="2">The sequence shown here is derived from an EMBL/GenBank/DDBJ whole genome shotgun (WGS) entry which is preliminary data.</text>
</comment>
<evidence type="ECO:0000256" key="1">
    <source>
        <dbReference type="SAM" id="MobiDB-lite"/>
    </source>
</evidence>
<accession>A0A5C5Y598</accession>
<dbReference type="AlphaFoldDB" id="A0A5C5Y598"/>
<organism evidence="2 3">
    <name type="scientific">Crateriforma conspicua</name>
    <dbReference type="NCBI Taxonomy" id="2527996"/>
    <lineage>
        <taxon>Bacteria</taxon>
        <taxon>Pseudomonadati</taxon>
        <taxon>Planctomycetota</taxon>
        <taxon>Planctomycetia</taxon>
        <taxon>Planctomycetales</taxon>
        <taxon>Planctomycetaceae</taxon>
        <taxon>Crateriforma</taxon>
    </lineage>
</organism>
<sequence>MEPFWRAARRCRNETTLAHWRQLLGDHLPFFEHLLLATDQLGSHIPSPTCGWTWWDVEVRDQQSIYAVNKSTMETQTLPRRDAVVFRVNLPLIFRSICRTSDWRWDYHEVREAEGLYRIAVDSLSPSVQLSIFCVSGDLDASLAYLAAVSNKTYVIFRSSGGDLDANSQLMLQRMHSIDFALPQCTELGDRGIVALNDSAMQRLTDFRRQHSPPPEPNPQNQGLDVPPATTWSSVQIHFIDNETIRVSVAGSSRIFHYTQLGMANSRNAKPVKQWQLLRTYADNHGVLTWRDSGAAQNVKKQTQELNKKLIASLGIAGTAIEYDRSIKGYRTVFRIEADG</sequence>
<keyword evidence="3" id="KW-1185">Reference proteome</keyword>